<accession>A0A1S8A4R7</accession>
<dbReference type="Proteomes" id="UP000054516">
    <property type="component" value="Unassembled WGS sequence"/>
</dbReference>
<dbReference type="OMA" id="VVATHAC"/>
<evidence type="ECO:0000313" key="3">
    <source>
        <dbReference type="Proteomes" id="UP000054516"/>
    </source>
</evidence>
<gene>
    <name evidence="2" type="ORF">SAMD00023353_0103660</name>
</gene>
<dbReference type="OrthoDB" id="4746441at2759"/>
<proteinExistence type="predicted"/>
<keyword evidence="3" id="KW-1185">Reference proteome</keyword>
<dbReference type="AlphaFoldDB" id="A0A1S8A4R7"/>
<organism evidence="2">
    <name type="scientific">Rosellinia necatrix</name>
    <name type="common">White root-rot fungus</name>
    <dbReference type="NCBI Taxonomy" id="77044"/>
    <lineage>
        <taxon>Eukaryota</taxon>
        <taxon>Fungi</taxon>
        <taxon>Dikarya</taxon>
        <taxon>Ascomycota</taxon>
        <taxon>Pezizomycotina</taxon>
        <taxon>Sordariomycetes</taxon>
        <taxon>Xylariomycetidae</taxon>
        <taxon>Xylariales</taxon>
        <taxon>Xylariaceae</taxon>
        <taxon>Rosellinia</taxon>
    </lineage>
</organism>
<dbReference type="EMBL" id="DF977446">
    <property type="protein sequence ID" value="GAW25086.1"/>
    <property type="molecule type" value="Genomic_DNA"/>
</dbReference>
<evidence type="ECO:0000256" key="1">
    <source>
        <dbReference type="SAM" id="MobiDB-lite"/>
    </source>
</evidence>
<feature type="region of interest" description="Disordered" evidence="1">
    <location>
        <begin position="100"/>
        <end position="122"/>
    </location>
</feature>
<reference evidence="2" key="1">
    <citation type="submission" date="2016-03" db="EMBL/GenBank/DDBJ databases">
        <title>Draft genome sequence of Rosellinia necatrix.</title>
        <authorList>
            <person name="Kanematsu S."/>
        </authorList>
    </citation>
    <scope>NUCLEOTIDE SEQUENCE [LARGE SCALE GENOMIC DNA]</scope>
    <source>
        <strain evidence="2">W97</strain>
    </source>
</reference>
<evidence type="ECO:0000313" key="2">
    <source>
        <dbReference type="EMBL" id="GAW25086.1"/>
    </source>
</evidence>
<name>A0A1S8A4R7_ROSNE</name>
<sequence>MCRYRKTLYQCNHARLSPSPHTVCSTAAAGEGEGARCEVVATHACLTVRAARPCDACAARQAALDRTFAEVRGRLASLRRHLDDAYGGCMRAVDEAGLGDEDGEGKGEMTVTTRVGGRGEGDEKQTVVAMVRGVEGQKQQQDPPADPVEAFLRMKRAEKHSHLMMLG</sequence>
<dbReference type="STRING" id="77044.A0A1S8A4R7"/>
<protein>
    <submittedName>
        <fullName evidence="2">Uncharacterized protein</fullName>
    </submittedName>
</protein>